<sequence length="53" mass="6079">MSQSQTRSLFIIYKTAIADQYVSVSNEIALDHLQNRDRAINISQSQTRSRLLP</sequence>
<organism evidence="1">
    <name type="scientific">Woronichinia naegeliana WA131</name>
    <dbReference type="NCBI Taxonomy" id="2824559"/>
    <lineage>
        <taxon>Bacteria</taxon>
        <taxon>Bacillati</taxon>
        <taxon>Cyanobacteriota</taxon>
        <taxon>Cyanophyceae</taxon>
        <taxon>Synechococcales</taxon>
        <taxon>Coelosphaeriaceae</taxon>
        <taxon>Woronichinia</taxon>
    </lineage>
</organism>
<gene>
    <name evidence="1" type="ORF">KA717_07220</name>
</gene>
<protein>
    <submittedName>
        <fullName evidence="1">Uncharacterized protein</fullName>
    </submittedName>
</protein>
<dbReference type="Proteomes" id="UP001065613">
    <property type="component" value="Chromosome"/>
</dbReference>
<dbReference type="EMBL" id="CP073041">
    <property type="protein sequence ID" value="UXE62543.1"/>
    <property type="molecule type" value="Genomic_DNA"/>
</dbReference>
<dbReference type="KEGG" id="wna:KA717_07220"/>
<name>A0A977KZ19_9CYAN</name>
<reference evidence="1" key="1">
    <citation type="submission" date="2021-04" db="EMBL/GenBank/DDBJ databases">
        <title>Genome sequence of Woronichinia naegeliana from Washington state freshwater lake bloom.</title>
        <authorList>
            <person name="Dreher T.W."/>
        </authorList>
    </citation>
    <scope>NUCLEOTIDE SEQUENCE</scope>
    <source>
        <strain evidence="1">WA131</strain>
    </source>
</reference>
<proteinExistence type="predicted"/>
<accession>A0A977KZ19</accession>
<evidence type="ECO:0000313" key="1">
    <source>
        <dbReference type="EMBL" id="UXE62543.1"/>
    </source>
</evidence>
<dbReference type="AlphaFoldDB" id="A0A977KZ19"/>